<gene>
    <name evidence="2" type="ORF">NCTC10717_00040</name>
</gene>
<evidence type="ECO:0000313" key="3">
    <source>
        <dbReference type="Proteomes" id="UP000254575"/>
    </source>
</evidence>
<reference evidence="2 3" key="1">
    <citation type="submission" date="2018-06" db="EMBL/GenBank/DDBJ databases">
        <authorList>
            <consortium name="Pathogen Informatics"/>
            <person name="Doyle S."/>
        </authorList>
    </citation>
    <scope>NUCLEOTIDE SEQUENCE [LARGE SCALE GENOMIC DNA]</scope>
    <source>
        <strain evidence="2 3">NCTC10717</strain>
    </source>
</reference>
<protein>
    <submittedName>
        <fullName evidence="2">Protein of uncharacterized function (DUF3275)</fullName>
    </submittedName>
</protein>
<organism evidence="2 3">
    <name type="scientific">Suttonella indologenes</name>
    <dbReference type="NCBI Taxonomy" id="13276"/>
    <lineage>
        <taxon>Bacteria</taxon>
        <taxon>Pseudomonadati</taxon>
        <taxon>Pseudomonadota</taxon>
        <taxon>Gammaproteobacteria</taxon>
        <taxon>Cardiobacteriales</taxon>
        <taxon>Cardiobacteriaceae</taxon>
        <taxon>Suttonella</taxon>
    </lineage>
</organism>
<accession>A0A380MLP4</accession>
<feature type="region of interest" description="Disordered" evidence="1">
    <location>
        <begin position="102"/>
        <end position="128"/>
    </location>
</feature>
<dbReference type="EMBL" id="UHIA01000002">
    <property type="protein sequence ID" value="SUO90246.1"/>
    <property type="molecule type" value="Genomic_DNA"/>
</dbReference>
<sequence length="192" mass="21669">MENFDPVTLQGRLKVAYLNGRFGQFPVGTLETAIGTFTVRDSKEDAWLENLSAGEYTGQFEISELSLYTYRAFGEARTCIRAEISAYQLDDFDDEVEEVAHYPDPIEEEGEVPDSFSRDSGDEEDSEDAYDEQVSLLLSFLESGSNWSVGDDYRIDTTIGRSNIVECRKALLGLGYVFDPLTQIWHLQGERS</sequence>
<dbReference type="Pfam" id="PF11679">
    <property type="entry name" value="DUF3275"/>
    <property type="match status" value="1"/>
</dbReference>
<name>A0A380MLP4_9GAMM</name>
<dbReference type="AlphaFoldDB" id="A0A380MLP4"/>
<dbReference type="Proteomes" id="UP000254575">
    <property type="component" value="Unassembled WGS sequence"/>
</dbReference>
<dbReference type="RefSeq" id="WP_115217378.1">
    <property type="nucleotide sequence ID" value="NZ_UHIA01000002.1"/>
</dbReference>
<keyword evidence="3" id="KW-1185">Reference proteome</keyword>
<dbReference type="InterPro" id="IPR021693">
    <property type="entry name" value="DUF3275"/>
</dbReference>
<evidence type="ECO:0000256" key="1">
    <source>
        <dbReference type="SAM" id="MobiDB-lite"/>
    </source>
</evidence>
<evidence type="ECO:0000313" key="2">
    <source>
        <dbReference type="EMBL" id="SUO90246.1"/>
    </source>
</evidence>
<proteinExistence type="predicted"/>
<dbReference type="OrthoDB" id="8445945at2"/>